<comment type="caution">
    <text evidence="10">The sequence shown here is derived from an EMBL/GenBank/DDBJ whole genome shotgun (WGS) entry which is preliminary data.</text>
</comment>
<evidence type="ECO:0000256" key="2">
    <source>
        <dbReference type="ARBA" id="ARBA00022676"/>
    </source>
</evidence>
<keyword evidence="2" id="KW-0328">Glycosyltransferase</keyword>
<gene>
    <name evidence="10" type="ORF">HKN21_04450</name>
</gene>
<protein>
    <submittedName>
        <fullName evidence="10">Glycosyltransferase</fullName>
    </submittedName>
</protein>
<keyword evidence="6" id="KW-0333">Golgi apparatus</keyword>
<keyword evidence="3 10" id="KW-0808">Transferase</keyword>
<name>A0A7Y2E686_UNCEI</name>
<dbReference type="CDD" id="cd06437">
    <property type="entry name" value="CESA_CaSu_A2"/>
    <property type="match status" value="1"/>
</dbReference>
<feature type="transmembrane region" description="Helical" evidence="9">
    <location>
        <begin position="316"/>
        <end position="334"/>
    </location>
</feature>
<keyword evidence="5 9" id="KW-1133">Transmembrane helix</keyword>
<feature type="transmembrane region" description="Helical" evidence="9">
    <location>
        <begin position="346"/>
        <end position="365"/>
    </location>
</feature>
<evidence type="ECO:0000256" key="9">
    <source>
        <dbReference type="SAM" id="Phobius"/>
    </source>
</evidence>
<evidence type="ECO:0000256" key="8">
    <source>
        <dbReference type="ARBA" id="ARBA00023316"/>
    </source>
</evidence>
<feature type="transmembrane region" description="Helical" evidence="9">
    <location>
        <begin position="434"/>
        <end position="457"/>
    </location>
</feature>
<evidence type="ECO:0000313" key="10">
    <source>
        <dbReference type="EMBL" id="NNF05988.1"/>
    </source>
</evidence>
<dbReference type="GO" id="GO:0016757">
    <property type="term" value="F:glycosyltransferase activity"/>
    <property type="evidence" value="ECO:0007669"/>
    <property type="project" value="UniProtKB-KW"/>
</dbReference>
<dbReference type="EMBL" id="JABDJR010000166">
    <property type="protein sequence ID" value="NNF05988.1"/>
    <property type="molecule type" value="Genomic_DNA"/>
</dbReference>
<dbReference type="AlphaFoldDB" id="A0A7Y2E686"/>
<dbReference type="PANTHER" id="PTHR32044">
    <property type="entry name" value="GLUCOMANNAN 4-BETA-MANNOSYLTRANSFERASE 9"/>
    <property type="match status" value="1"/>
</dbReference>
<evidence type="ECO:0000256" key="1">
    <source>
        <dbReference type="ARBA" id="ARBA00004653"/>
    </source>
</evidence>
<evidence type="ECO:0000313" key="11">
    <source>
        <dbReference type="Proteomes" id="UP000547674"/>
    </source>
</evidence>
<evidence type="ECO:0000256" key="4">
    <source>
        <dbReference type="ARBA" id="ARBA00022692"/>
    </source>
</evidence>
<evidence type="ECO:0000256" key="7">
    <source>
        <dbReference type="ARBA" id="ARBA00023136"/>
    </source>
</evidence>
<dbReference type="FunFam" id="3.90.550.10:FF:000057">
    <property type="entry name" value="Glycosyltransferase-like protein, family 2"/>
    <property type="match status" value="1"/>
</dbReference>
<dbReference type="PANTHER" id="PTHR32044:SF80">
    <property type="entry name" value="XYLOGLUCAN GLYCOSYLTRANSFERASE 2-RELATED"/>
    <property type="match status" value="1"/>
</dbReference>
<proteinExistence type="predicted"/>
<accession>A0A7Y2E686</accession>
<keyword evidence="7 9" id="KW-0472">Membrane</keyword>
<evidence type="ECO:0000256" key="3">
    <source>
        <dbReference type="ARBA" id="ARBA00022679"/>
    </source>
</evidence>
<feature type="transmembrane region" description="Helical" evidence="9">
    <location>
        <begin position="463"/>
        <end position="486"/>
    </location>
</feature>
<dbReference type="SUPFAM" id="SSF53448">
    <property type="entry name" value="Nucleotide-diphospho-sugar transferases"/>
    <property type="match status" value="1"/>
</dbReference>
<dbReference type="Proteomes" id="UP000547674">
    <property type="component" value="Unassembled WGS sequence"/>
</dbReference>
<evidence type="ECO:0000256" key="6">
    <source>
        <dbReference type="ARBA" id="ARBA00023034"/>
    </source>
</evidence>
<comment type="subcellular location">
    <subcellularLocation>
        <location evidence="1">Golgi apparatus membrane</location>
        <topology evidence="1">Multi-pass membrane protein</topology>
    </subcellularLocation>
</comment>
<keyword evidence="4 9" id="KW-0812">Transmembrane</keyword>
<dbReference type="Gene3D" id="3.90.550.10">
    <property type="entry name" value="Spore Coat Polysaccharide Biosynthesis Protein SpsA, Chain A"/>
    <property type="match status" value="1"/>
</dbReference>
<reference evidence="10 11" key="1">
    <citation type="submission" date="2020-03" db="EMBL/GenBank/DDBJ databases">
        <title>Metabolic flexibility allows generalist bacteria to become dominant in a frequently disturbed ecosystem.</title>
        <authorList>
            <person name="Chen Y.-J."/>
            <person name="Leung P.M."/>
            <person name="Bay S.K."/>
            <person name="Hugenholtz P."/>
            <person name="Kessler A.J."/>
            <person name="Shelley G."/>
            <person name="Waite D.W."/>
            <person name="Cook P.L."/>
            <person name="Greening C."/>
        </authorList>
    </citation>
    <scope>NUCLEOTIDE SEQUENCE [LARGE SCALE GENOMIC DNA]</scope>
    <source>
        <strain evidence="10">SS_bin_28</strain>
    </source>
</reference>
<keyword evidence="8" id="KW-0961">Cell wall biogenesis/degradation</keyword>
<dbReference type="Pfam" id="PF13641">
    <property type="entry name" value="Glyco_tranf_2_3"/>
    <property type="match status" value="1"/>
</dbReference>
<dbReference type="GO" id="GO:0071555">
    <property type="term" value="P:cell wall organization"/>
    <property type="evidence" value="ECO:0007669"/>
    <property type="project" value="UniProtKB-KW"/>
</dbReference>
<dbReference type="InterPro" id="IPR029044">
    <property type="entry name" value="Nucleotide-diphossugar_trans"/>
</dbReference>
<feature type="transmembrane region" description="Helical" evidence="9">
    <location>
        <begin position="12"/>
        <end position="38"/>
    </location>
</feature>
<organism evidence="10 11">
    <name type="scientific">Eiseniibacteriota bacterium</name>
    <dbReference type="NCBI Taxonomy" id="2212470"/>
    <lineage>
        <taxon>Bacteria</taxon>
        <taxon>Candidatus Eiseniibacteriota</taxon>
    </lineage>
</organism>
<sequence length="508" mass="56989">METAIPAWVVGFLALYFLVAVLLFCYGMHAYVMAILYYKNRHKEPKGADPEALPLVTVQLPIFNERYVAKRLIDTVCNLDYPHDKLEIQVLDDSTDDTVDHVAQIVEGWQKQGRDVVHVHRTNRVGYKAGALREGLEVAKGNLIAVFDADFLPRASFLKDTVRHFDTPKVGMVQTRWAHLNEDFSILTRAQAAALDGHFLIEQTVRNRCGAFMNFNGTAGIWRRECIIDAGNWQHDTLTEDLDLSYRAQLEGWDFVFLPDITSPAELPSEVNGLKGQQYRWAKGSVQTAVKILPRLLRSKLTVFQRFQAIVHLTNHMVYPLLLLLCIMALPALVTLDKYPQVDRSFTIASILVIASFGHPWLYFLSQRLQGRGIGQSLAMVPAVLAGGMGIAINNTRAFIEGICGHQSPFVRTPKYGIVSKTDSWRGKKYRVPLSGWAFAEILLALYAIATIIYAVANHHFLVLPFIFLYAAGGGYIGFLSVVHAWGRYRESQQLRAAEKNLAAAVSD</sequence>
<evidence type="ECO:0000256" key="5">
    <source>
        <dbReference type="ARBA" id="ARBA00022989"/>
    </source>
</evidence>